<comment type="subcellular location">
    <subcellularLocation>
        <location evidence="8">Cytoplasm</location>
    </subcellularLocation>
</comment>
<gene>
    <name evidence="8 14" type="primary">dnaA</name>
    <name evidence="14" type="ORF">IAD15_05255</name>
</gene>
<reference evidence="14" key="2">
    <citation type="journal article" date="2021" name="PeerJ">
        <title>Extensive microbial diversity within the chicken gut microbiome revealed by metagenomics and culture.</title>
        <authorList>
            <person name="Gilroy R."/>
            <person name="Ravi A."/>
            <person name="Getino M."/>
            <person name="Pursley I."/>
            <person name="Horton D.L."/>
            <person name="Alikhan N.F."/>
            <person name="Baker D."/>
            <person name="Gharbi K."/>
            <person name="Hall N."/>
            <person name="Watson M."/>
            <person name="Adriaenssens E.M."/>
            <person name="Foster-Nyarko E."/>
            <person name="Jarju S."/>
            <person name="Secka A."/>
            <person name="Antonio M."/>
            <person name="Oren A."/>
            <person name="Chaudhuri R.R."/>
            <person name="La Ragione R."/>
            <person name="Hildebrand F."/>
            <person name="Pallen M.J."/>
        </authorList>
    </citation>
    <scope>NUCLEOTIDE SEQUENCE</scope>
    <source>
        <strain evidence="14">CHK195-11698</strain>
    </source>
</reference>
<feature type="region of interest" description="Domain IV, binds dsDNA" evidence="8">
    <location>
        <begin position="324"/>
        <end position="446"/>
    </location>
</feature>
<dbReference type="GO" id="GO:0005886">
    <property type="term" value="C:plasma membrane"/>
    <property type="evidence" value="ECO:0007669"/>
    <property type="project" value="TreeGrafter"/>
</dbReference>
<dbReference type="SUPFAM" id="SSF52540">
    <property type="entry name" value="P-loop containing nucleoside triphosphate hydrolases"/>
    <property type="match status" value="1"/>
</dbReference>
<protein>
    <recommendedName>
        <fullName evidence="8 9">Chromosomal replication initiator protein DnaA</fullName>
    </recommendedName>
</protein>
<dbReference type="NCBIfam" id="TIGR00362">
    <property type="entry name" value="DnaA"/>
    <property type="match status" value="1"/>
</dbReference>
<proteinExistence type="inferred from homology"/>
<evidence type="ECO:0000256" key="5">
    <source>
        <dbReference type="ARBA" id="ARBA00022840"/>
    </source>
</evidence>
<dbReference type="InterPro" id="IPR001957">
    <property type="entry name" value="Chromosome_initiator_DnaA"/>
</dbReference>
<evidence type="ECO:0000256" key="4">
    <source>
        <dbReference type="ARBA" id="ARBA00022741"/>
    </source>
</evidence>
<feature type="binding site" evidence="8">
    <location>
        <position position="151"/>
    </location>
    <ligand>
        <name>ATP</name>
        <dbReference type="ChEBI" id="CHEBI:30616"/>
    </ligand>
</feature>
<feature type="binding site" evidence="8">
    <location>
        <position position="148"/>
    </location>
    <ligand>
        <name>ATP</name>
        <dbReference type="ChEBI" id="CHEBI:30616"/>
    </ligand>
</feature>
<dbReference type="Pfam" id="PF00308">
    <property type="entry name" value="Bac_DnaA"/>
    <property type="match status" value="1"/>
</dbReference>
<feature type="domain" description="AAA+ ATPase" evidence="12">
    <location>
        <begin position="137"/>
        <end position="267"/>
    </location>
</feature>
<comment type="similarity">
    <text evidence="1 8 11">Belongs to the DnaA family.</text>
</comment>
<dbReference type="Gene3D" id="3.40.50.300">
    <property type="entry name" value="P-loop containing nucleotide triphosphate hydrolases"/>
    <property type="match status" value="1"/>
</dbReference>
<evidence type="ECO:0000259" key="12">
    <source>
        <dbReference type="SMART" id="SM00382"/>
    </source>
</evidence>
<evidence type="ECO:0000256" key="7">
    <source>
        <dbReference type="ARBA" id="ARBA00023125"/>
    </source>
</evidence>
<accession>A0A9D1HN45</accession>
<dbReference type="PANTHER" id="PTHR30050">
    <property type="entry name" value="CHROMOSOMAL REPLICATION INITIATOR PROTEIN DNAA"/>
    <property type="match status" value="1"/>
</dbReference>
<dbReference type="InterPro" id="IPR018312">
    <property type="entry name" value="Chromosome_initiator_DnaA_CS"/>
</dbReference>
<dbReference type="FunFam" id="3.40.50.300:FF:000668">
    <property type="entry name" value="Chromosomal replication initiator protein DnaA"/>
    <property type="match status" value="1"/>
</dbReference>
<dbReference type="CDD" id="cd06571">
    <property type="entry name" value="Bac_DnaA_C"/>
    <property type="match status" value="1"/>
</dbReference>
<comment type="caution">
    <text evidence="8">Lacks conserved residue(s) required for the propagation of feature annotation.</text>
</comment>
<dbReference type="InterPro" id="IPR027417">
    <property type="entry name" value="P-loop_NTPase"/>
</dbReference>
<evidence type="ECO:0000256" key="10">
    <source>
        <dbReference type="RuleBase" id="RU000577"/>
    </source>
</evidence>
<evidence type="ECO:0000313" key="14">
    <source>
        <dbReference type="EMBL" id="HIU13458.1"/>
    </source>
</evidence>
<dbReference type="CDD" id="cd00009">
    <property type="entry name" value="AAA"/>
    <property type="match status" value="1"/>
</dbReference>
<dbReference type="Gene3D" id="3.30.300.180">
    <property type="match status" value="1"/>
</dbReference>
<keyword evidence="2 8" id="KW-0963">Cytoplasm</keyword>
<feature type="binding site" evidence="8">
    <location>
        <position position="152"/>
    </location>
    <ligand>
        <name>ATP</name>
        <dbReference type="ChEBI" id="CHEBI:30616"/>
    </ligand>
</feature>
<dbReference type="GO" id="GO:0005737">
    <property type="term" value="C:cytoplasm"/>
    <property type="evidence" value="ECO:0007669"/>
    <property type="project" value="UniProtKB-SubCell"/>
</dbReference>
<dbReference type="InterPro" id="IPR010921">
    <property type="entry name" value="Trp_repressor/repl_initiator"/>
</dbReference>
<keyword evidence="6 8" id="KW-0446">Lipid-binding</keyword>
<keyword evidence="4 8" id="KW-0547">Nucleotide-binding</keyword>
<evidence type="ECO:0000256" key="9">
    <source>
        <dbReference type="NCBIfam" id="TIGR00362"/>
    </source>
</evidence>
<comment type="caution">
    <text evidence="14">The sequence shown here is derived from an EMBL/GenBank/DDBJ whole genome shotgun (WGS) entry which is preliminary data.</text>
</comment>
<dbReference type="SMART" id="SM00760">
    <property type="entry name" value="Bac_DnaA_C"/>
    <property type="match status" value="1"/>
</dbReference>
<organism evidence="14 15">
    <name type="scientific">Candidatus Fimiplasma intestinipullorum</name>
    <dbReference type="NCBI Taxonomy" id="2840825"/>
    <lineage>
        <taxon>Bacteria</taxon>
        <taxon>Bacillati</taxon>
        <taxon>Bacillota</taxon>
        <taxon>Clostridia</taxon>
        <taxon>Eubacteriales</taxon>
        <taxon>Candidatus Fimiplasma</taxon>
    </lineage>
</organism>
<dbReference type="SMART" id="SM00382">
    <property type="entry name" value="AAA"/>
    <property type="match status" value="1"/>
</dbReference>
<feature type="domain" description="Chromosomal replication initiator DnaA C-terminal" evidence="13">
    <location>
        <begin position="355"/>
        <end position="424"/>
    </location>
</feature>
<sequence length="446" mass="50948">MNEYDKIWSQCLAYIQSQINDNVAFETFYANSKLAYIGQGKARIVVETQFGDVVLRNRLDLIIEALKQVTTQQYEVEILTQDALAKREEEKKQAQKPLIEIKDNLIDNFVFDQFVVGDSNKIAQAASLATAINPGQSFNPLFIYGNSGLGKTHLINAIGHYIKEHHKDLAVMYIQCMDFVNEYVNSIKNGKIDDFNEKYRSLDILLVDDIQFLSGKEKSHEVFFHIFNHMISNKKQIVLTADRMPQDLAGLENRLVSRFSSGLSVSVDPPEFETALAILKKKMEIQNVDIENFDEEVLVFMANKYSSDVRVLEGQLNRLIYFSIFENASRITMNLALEAFKDDSKVTITTTGKLTADKIKKTVAEYYNLSLAQLVSKSRMSNIAMARHISMYLIRDLLNMSYIKIGEEFGGRDHSTVMTACDKVSRMLKKDPKYREAIVEIKDMLK</sequence>
<dbReference type="InterPro" id="IPR020591">
    <property type="entry name" value="Chromosome_initiator_DnaA-like"/>
</dbReference>
<dbReference type="Gene3D" id="1.10.8.60">
    <property type="match status" value="1"/>
</dbReference>
<dbReference type="PANTHER" id="PTHR30050:SF2">
    <property type="entry name" value="CHROMOSOMAL REPLICATION INITIATOR PROTEIN DNAA"/>
    <property type="match status" value="1"/>
</dbReference>
<dbReference type="InterPro" id="IPR003593">
    <property type="entry name" value="AAA+_ATPase"/>
</dbReference>
<evidence type="ECO:0000256" key="3">
    <source>
        <dbReference type="ARBA" id="ARBA00022705"/>
    </source>
</evidence>
<dbReference type="GO" id="GO:0003688">
    <property type="term" value="F:DNA replication origin binding"/>
    <property type="evidence" value="ECO:0007669"/>
    <property type="project" value="UniProtKB-UniRule"/>
</dbReference>
<dbReference type="PROSITE" id="PS01008">
    <property type="entry name" value="DNAA"/>
    <property type="match status" value="1"/>
</dbReference>
<comment type="subunit">
    <text evidence="8">Oligomerizes as a right-handed, spiral filament on DNA at oriC.</text>
</comment>
<dbReference type="EMBL" id="DVMJ01000045">
    <property type="protein sequence ID" value="HIU13458.1"/>
    <property type="molecule type" value="Genomic_DNA"/>
</dbReference>
<dbReference type="GO" id="GO:0005524">
    <property type="term" value="F:ATP binding"/>
    <property type="evidence" value="ECO:0007669"/>
    <property type="project" value="UniProtKB-UniRule"/>
</dbReference>
<evidence type="ECO:0000256" key="11">
    <source>
        <dbReference type="RuleBase" id="RU004227"/>
    </source>
</evidence>
<name>A0A9D1HN45_9FIRM</name>
<comment type="domain">
    <text evidence="8">Domain I is involved in oligomerization and binding regulators, domain II is flexibile and of varying length in different bacteria, domain III forms the AAA+ region, while domain IV binds dsDNA.</text>
</comment>
<keyword evidence="5 8" id="KW-0067">ATP-binding</keyword>
<evidence type="ECO:0000256" key="2">
    <source>
        <dbReference type="ARBA" id="ARBA00022490"/>
    </source>
</evidence>
<dbReference type="InterPro" id="IPR038454">
    <property type="entry name" value="DnaA_N_sf"/>
</dbReference>
<evidence type="ECO:0000259" key="13">
    <source>
        <dbReference type="SMART" id="SM00760"/>
    </source>
</evidence>
<feature type="binding site" evidence="8">
    <location>
        <position position="150"/>
    </location>
    <ligand>
        <name>ATP</name>
        <dbReference type="ChEBI" id="CHEBI:30616"/>
    </ligand>
</feature>
<dbReference type="GO" id="GO:0006275">
    <property type="term" value="P:regulation of DNA replication"/>
    <property type="evidence" value="ECO:0007669"/>
    <property type="project" value="UniProtKB-UniRule"/>
</dbReference>
<keyword evidence="3 8" id="KW-0235">DNA replication</keyword>
<evidence type="ECO:0000313" key="15">
    <source>
        <dbReference type="Proteomes" id="UP000824175"/>
    </source>
</evidence>
<evidence type="ECO:0000256" key="1">
    <source>
        <dbReference type="ARBA" id="ARBA00006583"/>
    </source>
</evidence>
<comment type="function">
    <text evidence="8 10">Plays an essential role in the initiation and regulation of chromosomal replication. ATP-DnaA binds to the origin of replication (oriC) to initiate formation of the DNA replication initiation complex once per cell cycle. Binds the DnaA box (a 9 base pair repeat at the origin) and separates the double-stranded (ds)DNA. Forms a right-handed helical filament on oriC DNA; dsDNA binds to the exterior of the filament while single-stranded (ss)DNA is stabiized in the filament's interior. The ATP-DnaA-oriC complex binds and stabilizes one strand of the AT-rich DNA unwinding element (DUE), permitting loading of DNA polymerase. After initiation quickly degrades to an ADP-DnaA complex that is not apt for DNA replication. Binds acidic phospholipids.</text>
</comment>
<dbReference type="Gene3D" id="1.10.1750.10">
    <property type="match status" value="1"/>
</dbReference>
<dbReference type="Proteomes" id="UP000824175">
    <property type="component" value="Unassembled WGS sequence"/>
</dbReference>
<dbReference type="GO" id="GO:0008289">
    <property type="term" value="F:lipid binding"/>
    <property type="evidence" value="ECO:0007669"/>
    <property type="project" value="UniProtKB-KW"/>
</dbReference>
<evidence type="ECO:0000256" key="8">
    <source>
        <dbReference type="HAMAP-Rule" id="MF_00377"/>
    </source>
</evidence>
<dbReference type="InterPro" id="IPR013159">
    <property type="entry name" value="DnaA_C"/>
</dbReference>
<dbReference type="HAMAP" id="MF_00377">
    <property type="entry name" value="DnaA_bact"/>
    <property type="match status" value="1"/>
</dbReference>
<dbReference type="Pfam" id="PF08299">
    <property type="entry name" value="Bac_DnaA_C"/>
    <property type="match status" value="1"/>
</dbReference>
<keyword evidence="7 8" id="KW-0238">DNA-binding</keyword>
<feature type="region of interest" description="Domain I, interacts with DnaA modulators" evidence="8">
    <location>
        <begin position="1"/>
        <end position="92"/>
    </location>
</feature>
<dbReference type="SUPFAM" id="SSF48295">
    <property type="entry name" value="TrpR-like"/>
    <property type="match status" value="1"/>
</dbReference>
<dbReference type="AlphaFoldDB" id="A0A9D1HN45"/>
<dbReference type="InterPro" id="IPR013317">
    <property type="entry name" value="DnaA_dom"/>
</dbReference>
<reference evidence="14" key="1">
    <citation type="submission" date="2020-10" db="EMBL/GenBank/DDBJ databases">
        <authorList>
            <person name="Gilroy R."/>
        </authorList>
    </citation>
    <scope>NUCLEOTIDE SEQUENCE</scope>
    <source>
        <strain evidence="14">CHK195-11698</strain>
    </source>
</reference>
<dbReference type="PRINTS" id="PR00051">
    <property type="entry name" value="DNAA"/>
</dbReference>
<dbReference type="GO" id="GO:0006270">
    <property type="term" value="P:DNA replication initiation"/>
    <property type="evidence" value="ECO:0007669"/>
    <property type="project" value="UniProtKB-UniRule"/>
</dbReference>
<evidence type="ECO:0000256" key="6">
    <source>
        <dbReference type="ARBA" id="ARBA00023121"/>
    </source>
</evidence>